<protein>
    <submittedName>
        <fullName evidence="2">Uncharacterized protein</fullName>
    </submittedName>
</protein>
<dbReference type="EMBL" id="CDHK01000021">
    <property type="protein sequence ID" value="CEJ62728.1"/>
    <property type="molecule type" value="Genomic_DNA"/>
</dbReference>
<feature type="compositionally biased region" description="Basic and acidic residues" evidence="1">
    <location>
        <begin position="23"/>
        <end position="32"/>
    </location>
</feature>
<evidence type="ECO:0000313" key="2">
    <source>
        <dbReference type="EMBL" id="CEJ62728.1"/>
    </source>
</evidence>
<evidence type="ECO:0000313" key="3">
    <source>
        <dbReference type="Proteomes" id="UP000042958"/>
    </source>
</evidence>
<proteinExistence type="predicted"/>
<dbReference type="Proteomes" id="UP000042958">
    <property type="component" value="Unassembled WGS sequence"/>
</dbReference>
<gene>
    <name evidence="2" type="ORF">PMG11_11219</name>
</gene>
<keyword evidence="3" id="KW-1185">Reference proteome</keyword>
<evidence type="ECO:0000256" key="1">
    <source>
        <dbReference type="SAM" id="MobiDB-lite"/>
    </source>
</evidence>
<name>A0A0F7U1I1_PENBI</name>
<organism evidence="2 3">
    <name type="scientific">Penicillium brasilianum</name>
    <dbReference type="NCBI Taxonomy" id="104259"/>
    <lineage>
        <taxon>Eukaryota</taxon>
        <taxon>Fungi</taxon>
        <taxon>Dikarya</taxon>
        <taxon>Ascomycota</taxon>
        <taxon>Pezizomycotina</taxon>
        <taxon>Eurotiomycetes</taxon>
        <taxon>Eurotiomycetidae</taxon>
        <taxon>Eurotiales</taxon>
        <taxon>Aspergillaceae</taxon>
        <taxon>Penicillium</taxon>
    </lineage>
</organism>
<dbReference type="AlphaFoldDB" id="A0A0F7U1I1"/>
<dbReference type="STRING" id="104259.A0A0F7U1I1"/>
<dbReference type="OrthoDB" id="4336149at2759"/>
<accession>A0A0F7U1I1</accession>
<feature type="compositionally biased region" description="Basic and acidic residues" evidence="1">
    <location>
        <begin position="1"/>
        <end position="10"/>
    </location>
</feature>
<sequence>MDEYERKPKDILLSQPPTQPAQRSRDLPPTKLRSQLERRLSPNMRAPRELSFYSARSWWQYKTFMSQLQDHFDKHGYHCKESRKIEISRANLSRALLEKWVEYASRLKSVTWFAFCVFLVYQIPSGGAGNFKYSNTYRRSNQSVYAFALELLRWAPDNFGAKHNHIWDRILSELRSRAHKTWKDFDEFHVFVAYLQQVQDSF</sequence>
<reference evidence="3" key="1">
    <citation type="journal article" date="2015" name="Genome Announc.">
        <title>Draft genome sequence of the fungus Penicillium brasilianum MG11.</title>
        <authorList>
            <person name="Horn F."/>
            <person name="Linde J."/>
            <person name="Mattern D.J."/>
            <person name="Walther G."/>
            <person name="Guthke R."/>
            <person name="Brakhage A.A."/>
            <person name="Valiante V."/>
        </authorList>
    </citation>
    <scope>NUCLEOTIDE SEQUENCE [LARGE SCALE GENOMIC DNA]</scope>
    <source>
        <strain evidence="3">MG11</strain>
    </source>
</reference>
<feature type="region of interest" description="Disordered" evidence="1">
    <location>
        <begin position="1"/>
        <end position="32"/>
    </location>
</feature>